<sequence length="297" mass="31499">MYDLHRLRLLRELKYRGTLAEVARALGYSPSSVSQQLSILAREAGTPLLEAAGRGVALTPAAEVLVEHTERILAEMESARAQVAASRGTVSGSVRLAAFQTAAHTFVPGAVAALHAAHPGVRVRVSHIGAEAALPALIAGDFDLVLWERYPGRPLHTTTGAEDEVLGEDPLHLAVPSAWVRETGDPSPSALTGHPWVMEHPGSDPREWAVAECRRAGLEPEVAFESADVLLHARLVSDGYAAAFLPRLGLPVSPSFRVGAPVAARTVLMSRRSGRSSDPAVRALASALRETSAPLLQ</sequence>
<dbReference type="EMBL" id="BAAAPZ010000004">
    <property type="protein sequence ID" value="GAA2095137.1"/>
    <property type="molecule type" value="Genomic_DNA"/>
</dbReference>
<evidence type="ECO:0000256" key="3">
    <source>
        <dbReference type="ARBA" id="ARBA00023125"/>
    </source>
</evidence>
<dbReference type="Gene3D" id="1.10.10.10">
    <property type="entry name" value="Winged helix-like DNA-binding domain superfamily/Winged helix DNA-binding domain"/>
    <property type="match status" value="1"/>
</dbReference>
<dbReference type="InterPro" id="IPR036388">
    <property type="entry name" value="WH-like_DNA-bd_sf"/>
</dbReference>
<feature type="domain" description="HTH lysR-type" evidence="5">
    <location>
        <begin position="1"/>
        <end position="59"/>
    </location>
</feature>
<dbReference type="SUPFAM" id="SSF53850">
    <property type="entry name" value="Periplasmic binding protein-like II"/>
    <property type="match status" value="1"/>
</dbReference>
<comment type="caution">
    <text evidence="6">The sequence shown here is derived from an EMBL/GenBank/DDBJ whole genome shotgun (WGS) entry which is preliminary data.</text>
</comment>
<keyword evidence="7" id="KW-1185">Reference proteome</keyword>
<name>A0ABN2WLR1_9MICO</name>
<comment type="similarity">
    <text evidence="1">Belongs to the LysR transcriptional regulatory family.</text>
</comment>
<evidence type="ECO:0000313" key="7">
    <source>
        <dbReference type="Proteomes" id="UP001500984"/>
    </source>
</evidence>
<accession>A0ABN2WLR1</accession>
<dbReference type="InterPro" id="IPR000847">
    <property type="entry name" value="LysR_HTH_N"/>
</dbReference>
<reference evidence="6 7" key="1">
    <citation type="journal article" date="2019" name="Int. J. Syst. Evol. Microbiol.">
        <title>The Global Catalogue of Microorganisms (GCM) 10K type strain sequencing project: providing services to taxonomists for standard genome sequencing and annotation.</title>
        <authorList>
            <consortium name="The Broad Institute Genomics Platform"/>
            <consortium name="The Broad Institute Genome Sequencing Center for Infectious Disease"/>
            <person name="Wu L."/>
            <person name="Ma J."/>
        </authorList>
    </citation>
    <scope>NUCLEOTIDE SEQUENCE [LARGE SCALE GENOMIC DNA]</scope>
    <source>
        <strain evidence="6 7">JCM 15900</strain>
    </source>
</reference>
<dbReference type="InterPro" id="IPR005119">
    <property type="entry name" value="LysR_subst-bd"/>
</dbReference>
<organism evidence="6 7">
    <name type="scientific">Brevibacterium salitolerans</name>
    <dbReference type="NCBI Taxonomy" id="1403566"/>
    <lineage>
        <taxon>Bacteria</taxon>
        <taxon>Bacillati</taxon>
        <taxon>Actinomycetota</taxon>
        <taxon>Actinomycetes</taxon>
        <taxon>Micrococcales</taxon>
        <taxon>Brevibacteriaceae</taxon>
        <taxon>Brevibacterium</taxon>
    </lineage>
</organism>
<evidence type="ECO:0000256" key="1">
    <source>
        <dbReference type="ARBA" id="ARBA00009437"/>
    </source>
</evidence>
<dbReference type="PROSITE" id="PS50931">
    <property type="entry name" value="HTH_LYSR"/>
    <property type="match status" value="1"/>
</dbReference>
<dbReference type="RefSeq" id="WP_291791461.1">
    <property type="nucleotide sequence ID" value="NZ_BAAAPZ010000004.1"/>
</dbReference>
<evidence type="ECO:0000256" key="4">
    <source>
        <dbReference type="ARBA" id="ARBA00023163"/>
    </source>
</evidence>
<keyword evidence="2" id="KW-0805">Transcription regulation</keyword>
<keyword evidence="3" id="KW-0238">DNA-binding</keyword>
<dbReference type="PANTHER" id="PTHR30346">
    <property type="entry name" value="TRANSCRIPTIONAL DUAL REGULATOR HCAR-RELATED"/>
    <property type="match status" value="1"/>
</dbReference>
<proteinExistence type="inferred from homology"/>
<dbReference type="Pfam" id="PF03466">
    <property type="entry name" value="LysR_substrate"/>
    <property type="match status" value="1"/>
</dbReference>
<dbReference type="PANTHER" id="PTHR30346:SF29">
    <property type="entry name" value="LYSR SUBSTRATE-BINDING"/>
    <property type="match status" value="1"/>
</dbReference>
<protein>
    <submittedName>
        <fullName evidence="6">LysR family transcriptional regulator</fullName>
    </submittedName>
</protein>
<dbReference type="SUPFAM" id="SSF46785">
    <property type="entry name" value="Winged helix' DNA-binding domain"/>
    <property type="match status" value="1"/>
</dbReference>
<keyword evidence="4" id="KW-0804">Transcription</keyword>
<dbReference type="Proteomes" id="UP001500984">
    <property type="component" value="Unassembled WGS sequence"/>
</dbReference>
<evidence type="ECO:0000313" key="6">
    <source>
        <dbReference type="EMBL" id="GAA2095137.1"/>
    </source>
</evidence>
<dbReference type="InterPro" id="IPR036390">
    <property type="entry name" value="WH_DNA-bd_sf"/>
</dbReference>
<evidence type="ECO:0000256" key="2">
    <source>
        <dbReference type="ARBA" id="ARBA00023015"/>
    </source>
</evidence>
<dbReference type="Gene3D" id="3.40.190.10">
    <property type="entry name" value="Periplasmic binding protein-like II"/>
    <property type="match status" value="2"/>
</dbReference>
<gene>
    <name evidence="6" type="ORF">GCM10009823_14550</name>
</gene>
<evidence type="ECO:0000259" key="5">
    <source>
        <dbReference type="PROSITE" id="PS50931"/>
    </source>
</evidence>
<dbReference type="Pfam" id="PF00126">
    <property type="entry name" value="HTH_1"/>
    <property type="match status" value="1"/>
</dbReference>